<evidence type="ECO:0000256" key="2">
    <source>
        <dbReference type="ARBA" id="ARBA00022448"/>
    </source>
</evidence>
<evidence type="ECO:0000313" key="10">
    <source>
        <dbReference type="Proteomes" id="UP001500711"/>
    </source>
</evidence>
<keyword evidence="2" id="KW-0813">Transport</keyword>
<evidence type="ECO:0000256" key="5">
    <source>
        <dbReference type="ARBA" id="ARBA00023136"/>
    </source>
</evidence>
<sequence>MPRKLILPYLCLLYFINYLDRVNIGFAGPNGMSEELKLSATVFGFASGVFFIGYLILEVPSNLALHRFGARRWIARIMVSWGIVATAMAFVPNGTVLIVLRFLLGVAEAGFFPGIILYLTYWFPEKDRARIVALFMVAVPISTALGATLSGLLIQWTDWRTMFLIEGLPAIALAFVTWFWLPDKPEQVIEEPQKEHWPLRKALTHPRILALSFVYFGIVYGLYTLGFFLPTIIKGLAPGAGIVERGLINAIPYALGAVAMILWARHGDRTGERKWHVAAPMLLGGAAIPVALYLDNPIAAMVAVSVCAIGVCAALPTFWALPTSFLGGTAAAGGIALINSLGNVSGFAAPYVTGWLHAHRNPENRSLGRRRHDDQRGRGGAGSAGGCGKGVERLVAHGSLGTFSATTRRREAALGREALHVADAGEHARAPGRLGLQQELRNRSGNLVPGAVDRGGLYGASVCCGHPDRTARVQADCPAQPVRQGGGGFQELPRSRRAGVGLHALGVELGDELVACGNLHGGCDLRVRSVDGRRGRRGGGGGAACHDAE</sequence>
<evidence type="ECO:0000313" key="9">
    <source>
        <dbReference type="EMBL" id="GAA3618645.1"/>
    </source>
</evidence>
<dbReference type="PANTHER" id="PTHR43791:SF36">
    <property type="entry name" value="TRANSPORTER, PUTATIVE (AFU_ORTHOLOGUE AFUA_6G08340)-RELATED"/>
    <property type="match status" value="1"/>
</dbReference>
<dbReference type="PROSITE" id="PS50850">
    <property type="entry name" value="MFS"/>
    <property type="match status" value="1"/>
</dbReference>
<comment type="subcellular location">
    <subcellularLocation>
        <location evidence="1">Cell membrane</location>
        <topology evidence="1">Multi-pass membrane protein</topology>
    </subcellularLocation>
</comment>
<proteinExistence type="predicted"/>
<dbReference type="SUPFAM" id="SSF103473">
    <property type="entry name" value="MFS general substrate transporter"/>
    <property type="match status" value="1"/>
</dbReference>
<organism evidence="9 10">
    <name type="scientific">Lentzea roselyniae</name>
    <dbReference type="NCBI Taxonomy" id="531940"/>
    <lineage>
        <taxon>Bacteria</taxon>
        <taxon>Bacillati</taxon>
        <taxon>Actinomycetota</taxon>
        <taxon>Actinomycetes</taxon>
        <taxon>Pseudonocardiales</taxon>
        <taxon>Pseudonocardiaceae</taxon>
        <taxon>Lentzea</taxon>
    </lineage>
</organism>
<dbReference type="Gene3D" id="1.20.1250.20">
    <property type="entry name" value="MFS general substrate transporter like domains"/>
    <property type="match status" value="2"/>
</dbReference>
<evidence type="ECO:0000259" key="8">
    <source>
        <dbReference type="PROSITE" id="PS50850"/>
    </source>
</evidence>
<evidence type="ECO:0000256" key="7">
    <source>
        <dbReference type="SAM" id="Phobius"/>
    </source>
</evidence>
<comment type="caution">
    <text evidence="9">The sequence shown here is derived from an EMBL/GenBank/DDBJ whole genome shotgun (WGS) entry which is preliminary data.</text>
</comment>
<evidence type="ECO:0000256" key="4">
    <source>
        <dbReference type="ARBA" id="ARBA00022989"/>
    </source>
</evidence>
<gene>
    <name evidence="9" type="ORF">GCM10022267_01090</name>
</gene>
<accession>A0ABP6ZYN4</accession>
<dbReference type="Proteomes" id="UP001500711">
    <property type="component" value="Unassembled WGS sequence"/>
</dbReference>
<evidence type="ECO:0000256" key="1">
    <source>
        <dbReference type="ARBA" id="ARBA00004651"/>
    </source>
</evidence>
<feature type="region of interest" description="Disordered" evidence="6">
    <location>
        <begin position="363"/>
        <end position="388"/>
    </location>
</feature>
<dbReference type="InterPro" id="IPR011701">
    <property type="entry name" value="MFS"/>
</dbReference>
<feature type="transmembrane region" description="Helical" evidence="7">
    <location>
        <begin position="275"/>
        <end position="294"/>
    </location>
</feature>
<protein>
    <recommendedName>
        <fullName evidence="8">Major facilitator superfamily (MFS) profile domain-containing protein</fullName>
    </recommendedName>
</protein>
<dbReference type="InterPro" id="IPR020846">
    <property type="entry name" value="MFS_dom"/>
</dbReference>
<evidence type="ECO:0000256" key="3">
    <source>
        <dbReference type="ARBA" id="ARBA00022692"/>
    </source>
</evidence>
<evidence type="ECO:0000256" key="6">
    <source>
        <dbReference type="SAM" id="MobiDB-lite"/>
    </source>
</evidence>
<feature type="transmembrane region" description="Helical" evidence="7">
    <location>
        <begin position="98"/>
        <end position="119"/>
    </location>
</feature>
<keyword evidence="3 7" id="KW-0812">Transmembrane</keyword>
<keyword evidence="4 7" id="KW-1133">Transmembrane helix</keyword>
<feature type="transmembrane region" description="Helical" evidence="7">
    <location>
        <begin position="131"/>
        <end position="156"/>
    </location>
</feature>
<feature type="transmembrane region" description="Helical" evidence="7">
    <location>
        <begin position="245"/>
        <end position="263"/>
    </location>
</feature>
<keyword evidence="10" id="KW-1185">Reference proteome</keyword>
<name>A0ABP6ZYN4_9PSEU</name>
<dbReference type="PANTHER" id="PTHR43791">
    <property type="entry name" value="PERMEASE-RELATED"/>
    <property type="match status" value="1"/>
</dbReference>
<dbReference type="CDD" id="cd17319">
    <property type="entry name" value="MFS_ExuT_GudP_like"/>
    <property type="match status" value="1"/>
</dbReference>
<feature type="compositionally biased region" description="Gly residues" evidence="6">
    <location>
        <begin position="378"/>
        <end position="388"/>
    </location>
</feature>
<feature type="transmembrane region" description="Helical" evidence="7">
    <location>
        <begin position="73"/>
        <end position="92"/>
    </location>
</feature>
<feature type="domain" description="Major facilitator superfamily (MFS) profile" evidence="8">
    <location>
        <begin position="6"/>
        <end position="410"/>
    </location>
</feature>
<feature type="transmembrane region" description="Helical" evidence="7">
    <location>
        <begin position="162"/>
        <end position="181"/>
    </location>
</feature>
<dbReference type="InterPro" id="IPR036259">
    <property type="entry name" value="MFS_trans_sf"/>
</dbReference>
<feature type="transmembrane region" description="Helical" evidence="7">
    <location>
        <begin position="208"/>
        <end position="233"/>
    </location>
</feature>
<feature type="transmembrane region" description="Helical" evidence="7">
    <location>
        <begin position="300"/>
        <end position="321"/>
    </location>
</feature>
<feature type="transmembrane region" description="Helical" evidence="7">
    <location>
        <begin position="37"/>
        <end position="57"/>
    </location>
</feature>
<dbReference type="Pfam" id="PF07690">
    <property type="entry name" value="MFS_1"/>
    <property type="match status" value="1"/>
</dbReference>
<keyword evidence="5 7" id="KW-0472">Membrane</keyword>
<reference evidence="10" key="1">
    <citation type="journal article" date="2019" name="Int. J. Syst. Evol. Microbiol.">
        <title>The Global Catalogue of Microorganisms (GCM) 10K type strain sequencing project: providing services to taxonomists for standard genome sequencing and annotation.</title>
        <authorList>
            <consortium name="The Broad Institute Genomics Platform"/>
            <consortium name="The Broad Institute Genome Sequencing Center for Infectious Disease"/>
            <person name="Wu L."/>
            <person name="Ma J."/>
        </authorList>
    </citation>
    <scope>NUCLEOTIDE SEQUENCE [LARGE SCALE GENOMIC DNA]</scope>
    <source>
        <strain evidence="10">JCM 17494</strain>
    </source>
</reference>
<dbReference type="EMBL" id="BAABBE010000001">
    <property type="protein sequence ID" value="GAA3618645.1"/>
    <property type="molecule type" value="Genomic_DNA"/>
</dbReference>